<dbReference type="STRING" id="748909.SAMN05192575_101792"/>
<feature type="domain" description="N-acetyltransferase" evidence="1">
    <location>
        <begin position="116"/>
        <end position="269"/>
    </location>
</feature>
<evidence type="ECO:0000313" key="2">
    <source>
        <dbReference type="EMBL" id="SFA84827.1"/>
    </source>
</evidence>
<dbReference type="AlphaFoldDB" id="A0A1I0W913"/>
<organism evidence="2 3">
    <name type="scientific">Nocardioides alpinus</name>
    <dbReference type="NCBI Taxonomy" id="748909"/>
    <lineage>
        <taxon>Bacteria</taxon>
        <taxon>Bacillati</taxon>
        <taxon>Actinomycetota</taxon>
        <taxon>Actinomycetes</taxon>
        <taxon>Propionibacteriales</taxon>
        <taxon>Nocardioidaceae</taxon>
        <taxon>Nocardioides</taxon>
    </lineage>
</organism>
<dbReference type="SUPFAM" id="SSF55729">
    <property type="entry name" value="Acyl-CoA N-acyltransferases (Nat)"/>
    <property type="match status" value="1"/>
</dbReference>
<dbReference type="PROSITE" id="PS51186">
    <property type="entry name" value="GNAT"/>
    <property type="match status" value="1"/>
</dbReference>
<sequence length="269" mass="29279">MHVTSLGFRTDLALLTASGSVVEDRGTHLVVRSPDNPSYFWGNFLLLARPPFPGGEREVVGAFHTEFPLADHVSLGIDTADLSDEATAAFEDAGLTVDVATVLTASSLQAPREVEAEVRPISGDEEWEARARLSQQLYPQTSEESFMTFARQKNAQERRLVDAGRGRRFGAFVDGQLVSTAGIFVTEDGVARFQSVETHTEHRRKGLASAVVHGAGQHALDQLGVRTLVIVADADGDAIGIYRRLGFADVERQLMLEKRTGEWAEMDGA</sequence>
<dbReference type="InterPro" id="IPR000182">
    <property type="entry name" value="GNAT_dom"/>
</dbReference>
<gene>
    <name evidence="2" type="ORF">SAMN05192575_101792</name>
</gene>
<proteinExistence type="predicted"/>
<dbReference type="EMBL" id="FOKC01000001">
    <property type="protein sequence ID" value="SFA84827.1"/>
    <property type="molecule type" value="Genomic_DNA"/>
</dbReference>
<protein>
    <submittedName>
        <fullName evidence="2">Acetyltransferase (GNAT) domain-containing protein</fullName>
    </submittedName>
</protein>
<dbReference type="Proteomes" id="UP000199113">
    <property type="component" value="Unassembled WGS sequence"/>
</dbReference>
<dbReference type="GO" id="GO:0016747">
    <property type="term" value="F:acyltransferase activity, transferring groups other than amino-acyl groups"/>
    <property type="evidence" value="ECO:0007669"/>
    <property type="project" value="InterPro"/>
</dbReference>
<name>A0A1I0W913_9ACTN</name>
<dbReference type="RefSeq" id="WP_198554480.1">
    <property type="nucleotide sequence ID" value="NZ_FOKC01000001.1"/>
</dbReference>
<accession>A0A1I0W913</accession>
<dbReference type="Pfam" id="PF00583">
    <property type="entry name" value="Acetyltransf_1"/>
    <property type="match status" value="1"/>
</dbReference>
<keyword evidence="2" id="KW-0808">Transferase</keyword>
<evidence type="ECO:0000313" key="3">
    <source>
        <dbReference type="Proteomes" id="UP000199113"/>
    </source>
</evidence>
<dbReference type="InterPro" id="IPR016181">
    <property type="entry name" value="Acyl_CoA_acyltransferase"/>
</dbReference>
<dbReference type="Gene3D" id="3.40.630.30">
    <property type="match status" value="1"/>
</dbReference>
<evidence type="ECO:0000259" key="1">
    <source>
        <dbReference type="PROSITE" id="PS51186"/>
    </source>
</evidence>
<reference evidence="2" key="1">
    <citation type="submission" date="2016-10" db="EMBL/GenBank/DDBJ databases">
        <authorList>
            <person name="de Groot N.N."/>
        </authorList>
    </citation>
    <scope>NUCLEOTIDE SEQUENCE [LARGE SCALE GENOMIC DNA]</scope>
    <source>
        <strain evidence="2">CGMCC 1.10697</strain>
    </source>
</reference>